<keyword evidence="1" id="KW-0378">Hydrolase</keyword>
<keyword evidence="2" id="KW-1185">Reference proteome</keyword>
<dbReference type="Proteomes" id="UP000234845">
    <property type="component" value="Unassembled WGS sequence"/>
</dbReference>
<evidence type="ECO:0000313" key="2">
    <source>
        <dbReference type="Proteomes" id="UP000234845"/>
    </source>
</evidence>
<protein>
    <submittedName>
        <fullName evidence="1">Alpha/beta hydrolase</fullName>
    </submittedName>
</protein>
<dbReference type="InterPro" id="IPR029058">
    <property type="entry name" value="AB_hydrolase_fold"/>
</dbReference>
<proteinExistence type="predicted"/>
<dbReference type="AlphaFoldDB" id="A0A2N5Y5L5"/>
<dbReference type="SUPFAM" id="SSF53474">
    <property type="entry name" value="alpha/beta-Hydrolases"/>
    <property type="match status" value="1"/>
</dbReference>
<evidence type="ECO:0000313" key="1">
    <source>
        <dbReference type="EMBL" id="PLW83694.1"/>
    </source>
</evidence>
<dbReference type="Gene3D" id="3.40.50.1820">
    <property type="entry name" value="alpha/beta hydrolase"/>
    <property type="match status" value="1"/>
</dbReference>
<dbReference type="PROSITE" id="PS51257">
    <property type="entry name" value="PROKAR_LIPOPROTEIN"/>
    <property type="match status" value="1"/>
</dbReference>
<dbReference type="EMBL" id="PKLZ01000002">
    <property type="protein sequence ID" value="PLW83694.1"/>
    <property type="molecule type" value="Genomic_DNA"/>
</dbReference>
<sequence length="285" mass="31019">MAFKVPNIIHLWGRDNVCWRVLLLASLLAGCAAPPTPPPDAANLASQYQLSLRHISGGAFMLPVFSPPVAASGTTLHIYLAGDGHPWRGRKISANPTGKTAIALELLRQDPTPALLLGRPCYYLTTLPANCRPELWTSARYSTAVVTSMQIALQQLLAEQQPQSLVLIGYSGGGVLALLLAREQTLPTTVITIASNLDTSAWTDHYGHLPLTGSLNPAEVIPGNAGFDQIHLSGDLDQIVPRPTIARYRERHPAAHYLHYEAFDHRCCWAQQWTGILATISDLTR</sequence>
<reference evidence="2" key="1">
    <citation type="submission" date="2017-11" db="EMBL/GenBank/DDBJ databases">
        <title>The draft genome sequence of Chromatocurvus sp. F02.</title>
        <authorList>
            <person name="Du Z.-J."/>
            <person name="Chang Y.-Q."/>
        </authorList>
    </citation>
    <scope>NUCLEOTIDE SEQUENCE [LARGE SCALE GENOMIC DNA]</scope>
    <source>
        <strain evidence="2">F02</strain>
    </source>
</reference>
<name>A0A2N5Y5L5_9GAMM</name>
<comment type="caution">
    <text evidence="1">The sequence shown here is derived from an EMBL/GenBank/DDBJ whole genome shotgun (WGS) entry which is preliminary data.</text>
</comment>
<accession>A0A2N5Y5L5</accession>
<organism evidence="1 2">
    <name type="scientific">Kineobactrum sediminis</name>
    <dbReference type="NCBI Taxonomy" id="1905677"/>
    <lineage>
        <taxon>Bacteria</taxon>
        <taxon>Pseudomonadati</taxon>
        <taxon>Pseudomonadota</taxon>
        <taxon>Gammaproteobacteria</taxon>
        <taxon>Cellvibrionales</taxon>
        <taxon>Halieaceae</taxon>
        <taxon>Kineobactrum</taxon>
    </lineage>
</organism>
<dbReference type="GO" id="GO:0016787">
    <property type="term" value="F:hydrolase activity"/>
    <property type="evidence" value="ECO:0007669"/>
    <property type="project" value="UniProtKB-KW"/>
</dbReference>
<gene>
    <name evidence="1" type="ORF">CWI75_04940</name>
</gene>